<dbReference type="SUPFAM" id="SSF47781">
    <property type="entry name" value="RuvA domain 2-like"/>
    <property type="match status" value="1"/>
</dbReference>
<dbReference type="Gene3D" id="1.10.150.20">
    <property type="entry name" value="5' to 3' exonuclease, C-terminal subdomain"/>
    <property type="match status" value="1"/>
</dbReference>
<gene>
    <name evidence="2" type="ORF">ADUPG1_003990</name>
</gene>
<organism evidence="2 3">
    <name type="scientific">Aduncisulcus paluster</name>
    <dbReference type="NCBI Taxonomy" id="2918883"/>
    <lineage>
        <taxon>Eukaryota</taxon>
        <taxon>Metamonada</taxon>
        <taxon>Carpediemonas-like organisms</taxon>
        <taxon>Aduncisulcus</taxon>
    </lineage>
</organism>
<name>A0ABQ5JTG4_9EUKA</name>
<reference evidence="2" key="1">
    <citation type="submission" date="2022-03" db="EMBL/GenBank/DDBJ databases">
        <title>Draft genome sequence of Aduncisulcus paluster, a free-living microaerophilic Fornicata.</title>
        <authorList>
            <person name="Yuyama I."/>
            <person name="Kume K."/>
            <person name="Tamura T."/>
            <person name="Inagaki Y."/>
            <person name="Hashimoto T."/>
        </authorList>
    </citation>
    <scope>NUCLEOTIDE SEQUENCE</scope>
    <source>
        <strain evidence="2">NY0171</strain>
    </source>
</reference>
<dbReference type="EMBL" id="BQXS01005671">
    <property type="protein sequence ID" value="GKT13736.1"/>
    <property type="molecule type" value="Genomic_DNA"/>
</dbReference>
<dbReference type="InterPro" id="IPR010994">
    <property type="entry name" value="RuvA_2-like"/>
</dbReference>
<dbReference type="SMART" id="SM00278">
    <property type="entry name" value="HhH1"/>
    <property type="match status" value="2"/>
</dbReference>
<feature type="non-terminal residue" evidence="2">
    <location>
        <position position="1"/>
    </location>
</feature>
<evidence type="ECO:0000259" key="1">
    <source>
        <dbReference type="SMART" id="SM00278"/>
    </source>
</evidence>
<dbReference type="Pfam" id="PF14520">
    <property type="entry name" value="HHH_5"/>
    <property type="match status" value="1"/>
</dbReference>
<feature type="domain" description="Helix-hairpin-helix DNA-binding motif class 1" evidence="1">
    <location>
        <begin position="55"/>
        <end position="74"/>
    </location>
</feature>
<sequence length="88" mass="9488">QLEVTSSEIVMPTDLNAIEKYLASGIIKGIGPATAARIMDKFGANSLDIIQYDPERLTEISGIGKKKAEEIAGAFFEQRALKDIMTSG</sequence>
<proteinExistence type="predicted"/>
<feature type="domain" description="Helix-hairpin-helix DNA-binding motif class 1" evidence="1">
    <location>
        <begin position="20"/>
        <end position="41"/>
    </location>
</feature>
<accession>A0ABQ5JTG4</accession>
<dbReference type="InterPro" id="IPR003583">
    <property type="entry name" value="Hlx-hairpin-Hlx_DNA-bd_motif"/>
</dbReference>
<evidence type="ECO:0000313" key="3">
    <source>
        <dbReference type="Proteomes" id="UP001057375"/>
    </source>
</evidence>
<protein>
    <submittedName>
        <fullName evidence="2">ATP-dependent RecD-like DNA helicase</fullName>
    </submittedName>
</protein>
<keyword evidence="3" id="KW-1185">Reference proteome</keyword>
<evidence type="ECO:0000313" key="2">
    <source>
        <dbReference type="EMBL" id="GKT13736.1"/>
    </source>
</evidence>
<dbReference type="Proteomes" id="UP001057375">
    <property type="component" value="Unassembled WGS sequence"/>
</dbReference>
<comment type="caution">
    <text evidence="2">The sequence shown here is derived from an EMBL/GenBank/DDBJ whole genome shotgun (WGS) entry which is preliminary data.</text>
</comment>